<keyword evidence="4" id="KW-1185">Reference proteome</keyword>
<evidence type="ECO:0000313" key="3">
    <source>
        <dbReference type="EMBL" id="SOC52501.1"/>
    </source>
</evidence>
<sequence length="230" mass="24843">MDLTARRTARWISRAAWTMAAVGTVGGQLHAVARSLSHPGDWEEGGLNRAWQEPLSRALRPLFDWSDPWTVYVTYGKLWGPVCVAITLAACLVYQRRRPTGLERRLWQVVLGAHVVMTVSVVGDYYTPQLMGVMFLLGLAAMLVIGIGGMVLGGLLLRRGFRPRTAAALLVAFLPGFFLITEVTSMGSALLPLAWGWAIAAHRAAQPASSGMTSSSKSSMPDVSYAASAK</sequence>
<feature type="transmembrane region" description="Helical" evidence="2">
    <location>
        <begin position="78"/>
        <end position="94"/>
    </location>
</feature>
<protein>
    <submittedName>
        <fullName evidence="3">Uncharacterized protein</fullName>
    </submittedName>
</protein>
<keyword evidence="2" id="KW-1133">Transmembrane helix</keyword>
<dbReference type="RefSeq" id="WP_097186773.1">
    <property type="nucleotide sequence ID" value="NZ_OBQK01000001.1"/>
</dbReference>
<proteinExistence type="predicted"/>
<keyword evidence="2" id="KW-0472">Membrane</keyword>
<evidence type="ECO:0000256" key="2">
    <source>
        <dbReference type="SAM" id="Phobius"/>
    </source>
</evidence>
<evidence type="ECO:0000313" key="4">
    <source>
        <dbReference type="Proteomes" id="UP000219688"/>
    </source>
</evidence>
<feature type="compositionally biased region" description="Low complexity" evidence="1">
    <location>
        <begin position="209"/>
        <end position="224"/>
    </location>
</feature>
<dbReference type="EMBL" id="OBQK01000001">
    <property type="protein sequence ID" value="SOC52501.1"/>
    <property type="molecule type" value="Genomic_DNA"/>
</dbReference>
<organism evidence="3 4">
    <name type="scientific">Ornithinimicrobium cerasi</name>
    <dbReference type="NCBI Taxonomy" id="2248773"/>
    <lineage>
        <taxon>Bacteria</taxon>
        <taxon>Bacillati</taxon>
        <taxon>Actinomycetota</taxon>
        <taxon>Actinomycetes</taxon>
        <taxon>Micrococcales</taxon>
        <taxon>Ornithinimicrobiaceae</taxon>
        <taxon>Ornithinimicrobium</taxon>
    </lineage>
</organism>
<keyword evidence="2" id="KW-0812">Transmembrane</keyword>
<feature type="transmembrane region" description="Helical" evidence="2">
    <location>
        <begin position="169"/>
        <end position="197"/>
    </location>
</feature>
<evidence type="ECO:0000256" key="1">
    <source>
        <dbReference type="SAM" id="MobiDB-lite"/>
    </source>
</evidence>
<reference evidence="4" key="1">
    <citation type="submission" date="2017-08" db="EMBL/GenBank/DDBJ databases">
        <authorList>
            <person name="Varghese N."/>
            <person name="Submissions S."/>
        </authorList>
    </citation>
    <scope>NUCLEOTIDE SEQUENCE [LARGE SCALE GENOMIC DNA]</scope>
    <source>
        <strain evidence="4">USBA17B2</strain>
    </source>
</reference>
<feature type="transmembrane region" description="Helical" evidence="2">
    <location>
        <begin position="12"/>
        <end position="33"/>
    </location>
</feature>
<gene>
    <name evidence="3" type="ORF">SAMN05421879_101617</name>
</gene>
<accession>A0A285VIX8</accession>
<dbReference type="Proteomes" id="UP000219688">
    <property type="component" value="Unassembled WGS sequence"/>
</dbReference>
<name>A0A285VIX8_9MICO</name>
<dbReference type="AlphaFoldDB" id="A0A285VIX8"/>
<feature type="region of interest" description="Disordered" evidence="1">
    <location>
        <begin position="209"/>
        <end position="230"/>
    </location>
</feature>
<feature type="transmembrane region" description="Helical" evidence="2">
    <location>
        <begin position="133"/>
        <end position="157"/>
    </location>
</feature>
<feature type="transmembrane region" description="Helical" evidence="2">
    <location>
        <begin position="106"/>
        <end position="127"/>
    </location>
</feature>